<dbReference type="RefSeq" id="WP_073163953.1">
    <property type="nucleotide sequence ID" value="NZ_FQZE01000001.1"/>
</dbReference>
<dbReference type="NCBIfam" id="TIGR01730">
    <property type="entry name" value="RND_mfp"/>
    <property type="match status" value="1"/>
</dbReference>
<organism evidence="8 9">
    <name type="scientific">Tangfeifania diversioriginum</name>
    <dbReference type="NCBI Taxonomy" id="1168035"/>
    <lineage>
        <taxon>Bacteria</taxon>
        <taxon>Pseudomonadati</taxon>
        <taxon>Bacteroidota</taxon>
        <taxon>Bacteroidia</taxon>
        <taxon>Marinilabiliales</taxon>
        <taxon>Prolixibacteraceae</taxon>
        <taxon>Tangfeifania</taxon>
    </lineage>
</organism>
<feature type="domain" description="Multidrug resistance protein MdtA-like C-terminal permuted SH3" evidence="7">
    <location>
        <begin position="275"/>
        <end position="332"/>
    </location>
</feature>
<keyword evidence="9" id="KW-1185">Reference proteome</keyword>
<dbReference type="EMBL" id="FQZE01000001">
    <property type="protein sequence ID" value="SHI32489.1"/>
    <property type="molecule type" value="Genomic_DNA"/>
</dbReference>
<dbReference type="Pfam" id="PF25917">
    <property type="entry name" value="BSH_RND"/>
    <property type="match status" value="1"/>
</dbReference>
<dbReference type="PROSITE" id="PS51257">
    <property type="entry name" value="PROKAR_LIPOPROTEIN"/>
    <property type="match status" value="1"/>
</dbReference>
<name>A0A1M6A7U0_9BACT</name>
<dbReference type="STRING" id="1168035.SAMN05444280_101102"/>
<evidence type="ECO:0000256" key="3">
    <source>
        <dbReference type="ARBA" id="ARBA00022448"/>
    </source>
</evidence>
<evidence type="ECO:0000259" key="6">
    <source>
        <dbReference type="Pfam" id="PF25917"/>
    </source>
</evidence>
<feature type="coiled-coil region" evidence="4">
    <location>
        <begin position="92"/>
        <end position="157"/>
    </location>
</feature>
<evidence type="ECO:0000256" key="4">
    <source>
        <dbReference type="SAM" id="Coils"/>
    </source>
</evidence>
<feature type="signal peptide" evidence="5">
    <location>
        <begin position="1"/>
        <end position="26"/>
    </location>
</feature>
<dbReference type="Proteomes" id="UP000184050">
    <property type="component" value="Unassembled WGS sequence"/>
</dbReference>
<evidence type="ECO:0000313" key="9">
    <source>
        <dbReference type="Proteomes" id="UP000184050"/>
    </source>
</evidence>
<protein>
    <submittedName>
        <fullName evidence="8">RND family efflux transporter, MFP subunit</fullName>
    </submittedName>
</protein>
<evidence type="ECO:0000256" key="1">
    <source>
        <dbReference type="ARBA" id="ARBA00004196"/>
    </source>
</evidence>
<dbReference type="SUPFAM" id="SSF111369">
    <property type="entry name" value="HlyD-like secretion proteins"/>
    <property type="match status" value="1"/>
</dbReference>
<evidence type="ECO:0000256" key="2">
    <source>
        <dbReference type="ARBA" id="ARBA00009477"/>
    </source>
</evidence>
<keyword evidence="4" id="KW-0175">Coiled coil</keyword>
<keyword evidence="3" id="KW-0813">Transport</keyword>
<dbReference type="Pfam" id="PF25967">
    <property type="entry name" value="RND-MFP_C"/>
    <property type="match status" value="1"/>
</dbReference>
<dbReference type="Gene3D" id="2.40.50.100">
    <property type="match status" value="2"/>
</dbReference>
<dbReference type="GO" id="GO:0015562">
    <property type="term" value="F:efflux transmembrane transporter activity"/>
    <property type="evidence" value="ECO:0007669"/>
    <property type="project" value="TreeGrafter"/>
</dbReference>
<dbReference type="OrthoDB" id="9784685at2"/>
<comment type="subcellular location">
    <subcellularLocation>
        <location evidence="1">Cell envelope</location>
    </subcellularLocation>
</comment>
<dbReference type="InterPro" id="IPR058625">
    <property type="entry name" value="MdtA-like_BSH"/>
</dbReference>
<dbReference type="PANTHER" id="PTHR30469">
    <property type="entry name" value="MULTIDRUG RESISTANCE PROTEIN MDTA"/>
    <property type="match status" value="1"/>
</dbReference>
<feature type="chain" id="PRO_5009915631" evidence="5">
    <location>
        <begin position="27"/>
        <end position="355"/>
    </location>
</feature>
<evidence type="ECO:0000259" key="7">
    <source>
        <dbReference type="Pfam" id="PF25967"/>
    </source>
</evidence>
<proteinExistence type="inferred from homology"/>
<gene>
    <name evidence="8" type="ORF">SAMN05444280_101102</name>
</gene>
<evidence type="ECO:0000313" key="8">
    <source>
        <dbReference type="EMBL" id="SHI32489.1"/>
    </source>
</evidence>
<accession>A0A1M6A7U0</accession>
<dbReference type="GO" id="GO:1990281">
    <property type="term" value="C:efflux pump complex"/>
    <property type="evidence" value="ECO:0007669"/>
    <property type="project" value="TreeGrafter"/>
</dbReference>
<comment type="similarity">
    <text evidence="2">Belongs to the membrane fusion protein (MFP) (TC 8.A.1) family.</text>
</comment>
<dbReference type="InterPro" id="IPR006143">
    <property type="entry name" value="RND_pump_MFP"/>
</dbReference>
<dbReference type="PANTHER" id="PTHR30469:SF15">
    <property type="entry name" value="HLYD FAMILY OF SECRETION PROTEINS"/>
    <property type="match status" value="1"/>
</dbReference>
<dbReference type="AlphaFoldDB" id="A0A1M6A7U0"/>
<evidence type="ECO:0000256" key="5">
    <source>
        <dbReference type="SAM" id="SignalP"/>
    </source>
</evidence>
<sequence length="355" mass="38898">MKRLRNNTFLLFCLVLLAGCAGNNNGQTEIIRKIKIEPVQQSDSLVVRTYSGMVNEANQVNLAFRVAGPIQKILVKEGDYVRTGQVVAQMDTRDYEVQLAAALAQYEQVKAEADRVIELHNRESVAGNDYDKAVSGLKRVEAQLKNAKDQLNDTKLTAPVSGYIQQVNFLENELVDAGMPVASLIDVGHYQVEVEIPVALYVDRENITSFSGLQPAVTAGEFPLQLLSYSRKANNNQLYKVQLRLNPASQPKLAPGMDIQVNIVRKNPAGAQSCVPLNALFNDGGKTYVWVYQANGRVQKREVVTGQLTGDGRIRISGGLNVNEQVVVAGVNQLNENEQVKPLEPVAETNVGGLL</sequence>
<feature type="domain" description="Multidrug resistance protein MdtA-like barrel-sandwich hybrid" evidence="6">
    <location>
        <begin position="58"/>
        <end position="182"/>
    </location>
</feature>
<dbReference type="Gene3D" id="2.40.420.20">
    <property type="match status" value="1"/>
</dbReference>
<dbReference type="InterPro" id="IPR058627">
    <property type="entry name" value="MdtA-like_C"/>
</dbReference>
<reference evidence="8 9" key="1">
    <citation type="submission" date="2016-11" db="EMBL/GenBank/DDBJ databases">
        <authorList>
            <person name="Jaros S."/>
            <person name="Januszkiewicz K."/>
            <person name="Wedrychowicz H."/>
        </authorList>
    </citation>
    <scope>NUCLEOTIDE SEQUENCE [LARGE SCALE GENOMIC DNA]</scope>
    <source>
        <strain evidence="8 9">DSM 27063</strain>
    </source>
</reference>
<keyword evidence="5" id="KW-0732">Signal</keyword>